<reference evidence="2" key="1">
    <citation type="submission" date="2020-07" db="EMBL/GenBank/DDBJ databases">
        <title>Multicomponent nature underlies the extraordinary mechanical properties of spider dragline silk.</title>
        <authorList>
            <person name="Kono N."/>
            <person name="Nakamura H."/>
            <person name="Mori M."/>
            <person name="Yoshida Y."/>
            <person name="Ohtoshi R."/>
            <person name="Malay A.D."/>
            <person name="Moran D.A.P."/>
            <person name="Tomita M."/>
            <person name="Numata K."/>
            <person name="Arakawa K."/>
        </authorList>
    </citation>
    <scope>NUCLEOTIDE SEQUENCE</scope>
</reference>
<gene>
    <name evidence="2" type="ORF">TNCT_728581</name>
</gene>
<proteinExistence type="predicted"/>
<sequence>MVKSCPEGPAHVHLKEQSQISKNNPYPENPLPVLLQELQTTTDKSRLRGQVITSSATDDTSRKDKSRPGGQVHIPT</sequence>
<evidence type="ECO:0000256" key="1">
    <source>
        <dbReference type="SAM" id="MobiDB-lite"/>
    </source>
</evidence>
<feature type="region of interest" description="Disordered" evidence="1">
    <location>
        <begin position="1"/>
        <end position="76"/>
    </location>
</feature>
<dbReference type="Proteomes" id="UP000887116">
    <property type="component" value="Unassembled WGS sequence"/>
</dbReference>
<dbReference type="EMBL" id="BMAO01034735">
    <property type="protein sequence ID" value="GFQ98561.1"/>
    <property type="molecule type" value="Genomic_DNA"/>
</dbReference>
<evidence type="ECO:0000313" key="3">
    <source>
        <dbReference type="Proteomes" id="UP000887116"/>
    </source>
</evidence>
<evidence type="ECO:0000313" key="2">
    <source>
        <dbReference type="EMBL" id="GFQ98561.1"/>
    </source>
</evidence>
<accession>A0A8X6G884</accession>
<name>A0A8X6G884_TRICU</name>
<dbReference type="AlphaFoldDB" id="A0A8X6G884"/>
<organism evidence="2 3">
    <name type="scientific">Trichonephila clavata</name>
    <name type="common">Joro spider</name>
    <name type="synonym">Nephila clavata</name>
    <dbReference type="NCBI Taxonomy" id="2740835"/>
    <lineage>
        <taxon>Eukaryota</taxon>
        <taxon>Metazoa</taxon>
        <taxon>Ecdysozoa</taxon>
        <taxon>Arthropoda</taxon>
        <taxon>Chelicerata</taxon>
        <taxon>Arachnida</taxon>
        <taxon>Araneae</taxon>
        <taxon>Araneomorphae</taxon>
        <taxon>Entelegynae</taxon>
        <taxon>Araneoidea</taxon>
        <taxon>Nephilidae</taxon>
        <taxon>Trichonephila</taxon>
    </lineage>
</organism>
<feature type="compositionally biased region" description="Polar residues" evidence="1">
    <location>
        <begin position="17"/>
        <end position="26"/>
    </location>
</feature>
<comment type="caution">
    <text evidence="2">The sequence shown here is derived from an EMBL/GenBank/DDBJ whole genome shotgun (WGS) entry which is preliminary data.</text>
</comment>
<keyword evidence="3" id="KW-1185">Reference proteome</keyword>
<protein>
    <submittedName>
        <fullName evidence="2">Uncharacterized protein</fullName>
    </submittedName>
</protein>